<dbReference type="Pfam" id="PF00732">
    <property type="entry name" value="GMC_oxred_N"/>
    <property type="match status" value="1"/>
</dbReference>
<reference evidence="6 7" key="1">
    <citation type="submission" date="2017-10" db="EMBL/GenBank/DDBJ databases">
        <title>Comparative genomics in systemic dimorphic fungi from Ajellomycetaceae.</title>
        <authorList>
            <person name="Munoz J.F."/>
            <person name="Mcewen J.G."/>
            <person name="Clay O.K."/>
            <person name="Cuomo C.A."/>
        </authorList>
    </citation>
    <scope>NUCLEOTIDE SEQUENCE [LARGE SCALE GENOMIC DNA]</scope>
    <source>
        <strain evidence="6 7">UAMH7299</strain>
    </source>
</reference>
<name>A0A2B7YUL8_POLH7</name>
<dbReference type="Gene3D" id="3.30.560.10">
    <property type="entry name" value="Glucose Oxidase, domain 3"/>
    <property type="match status" value="1"/>
</dbReference>
<dbReference type="GO" id="GO:0016614">
    <property type="term" value="F:oxidoreductase activity, acting on CH-OH group of donors"/>
    <property type="evidence" value="ECO:0007669"/>
    <property type="project" value="InterPro"/>
</dbReference>
<dbReference type="GO" id="GO:0050660">
    <property type="term" value="F:flavin adenine dinucleotide binding"/>
    <property type="evidence" value="ECO:0007669"/>
    <property type="project" value="InterPro"/>
</dbReference>
<keyword evidence="2" id="KW-0285">Flavoprotein</keyword>
<evidence type="ECO:0000256" key="1">
    <source>
        <dbReference type="ARBA" id="ARBA00010790"/>
    </source>
</evidence>
<evidence type="ECO:0000256" key="2">
    <source>
        <dbReference type="PIRSR" id="PIRSR000137-2"/>
    </source>
</evidence>
<evidence type="ECO:0000313" key="6">
    <source>
        <dbReference type="EMBL" id="PGH27764.1"/>
    </source>
</evidence>
<comment type="cofactor">
    <cofactor evidence="2">
        <name>FAD</name>
        <dbReference type="ChEBI" id="CHEBI:57692"/>
    </cofactor>
</comment>
<evidence type="ECO:0008006" key="8">
    <source>
        <dbReference type="Google" id="ProtNLM"/>
    </source>
</evidence>
<organism evidence="6 7">
    <name type="scientific">Polytolypa hystricis (strain UAMH7299)</name>
    <dbReference type="NCBI Taxonomy" id="1447883"/>
    <lineage>
        <taxon>Eukaryota</taxon>
        <taxon>Fungi</taxon>
        <taxon>Dikarya</taxon>
        <taxon>Ascomycota</taxon>
        <taxon>Pezizomycotina</taxon>
        <taxon>Eurotiomycetes</taxon>
        <taxon>Eurotiomycetidae</taxon>
        <taxon>Onygenales</taxon>
        <taxon>Onygenales incertae sedis</taxon>
        <taxon>Polytolypa</taxon>
    </lineage>
</organism>
<dbReference type="AlphaFoldDB" id="A0A2B7YUL8"/>
<dbReference type="InterPro" id="IPR007867">
    <property type="entry name" value="GMC_OxRtase_C"/>
</dbReference>
<keyword evidence="3" id="KW-0732">Signal</keyword>
<feature type="domain" description="Glucose-methanol-choline oxidoreductase C-terminal" evidence="5">
    <location>
        <begin position="494"/>
        <end position="626"/>
    </location>
</feature>
<evidence type="ECO:0000259" key="4">
    <source>
        <dbReference type="Pfam" id="PF00732"/>
    </source>
</evidence>
<feature type="domain" description="Glucose-methanol-choline oxidoreductase N-terminal" evidence="4">
    <location>
        <begin position="131"/>
        <end position="395"/>
    </location>
</feature>
<comment type="caution">
    <text evidence="6">The sequence shown here is derived from an EMBL/GenBank/DDBJ whole genome shotgun (WGS) entry which is preliminary data.</text>
</comment>
<dbReference type="Gene3D" id="3.50.50.60">
    <property type="entry name" value="FAD/NAD(P)-binding domain"/>
    <property type="match status" value="1"/>
</dbReference>
<dbReference type="SUPFAM" id="SSF54373">
    <property type="entry name" value="FAD-linked reductases, C-terminal domain"/>
    <property type="match status" value="1"/>
</dbReference>
<accession>A0A2B7YUL8</accession>
<dbReference type="OrthoDB" id="269227at2759"/>
<dbReference type="InterPro" id="IPR000172">
    <property type="entry name" value="GMC_OxRdtase_N"/>
</dbReference>
<dbReference type="Proteomes" id="UP000224634">
    <property type="component" value="Unassembled WGS sequence"/>
</dbReference>
<dbReference type="PIRSF" id="PIRSF000137">
    <property type="entry name" value="Alcohol_oxidase"/>
    <property type="match status" value="1"/>
</dbReference>
<dbReference type="InterPro" id="IPR012132">
    <property type="entry name" value="GMC_OxRdtase"/>
</dbReference>
<dbReference type="InterPro" id="IPR036188">
    <property type="entry name" value="FAD/NAD-bd_sf"/>
</dbReference>
<dbReference type="STRING" id="1447883.A0A2B7YUL8"/>
<evidence type="ECO:0000313" key="7">
    <source>
        <dbReference type="Proteomes" id="UP000224634"/>
    </source>
</evidence>
<evidence type="ECO:0000256" key="3">
    <source>
        <dbReference type="SAM" id="SignalP"/>
    </source>
</evidence>
<dbReference type="EMBL" id="PDNA01000004">
    <property type="protein sequence ID" value="PGH27764.1"/>
    <property type="molecule type" value="Genomic_DNA"/>
</dbReference>
<protein>
    <recommendedName>
        <fullName evidence="8">Glucose-methanol-choline oxidoreductase N-terminal domain-containing protein</fullName>
    </recommendedName>
</protein>
<proteinExistence type="inferred from homology"/>
<feature type="chain" id="PRO_5013174328" description="Glucose-methanol-choline oxidoreductase N-terminal domain-containing protein" evidence="3">
    <location>
        <begin position="23"/>
        <end position="638"/>
    </location>
</feature>
<keyword evidence="2" id="KW-0274">FAD</keyword>
<dbReference type="PANTHER" id="PTHR11552:SF213">
    <property type="entry name" value="DEHYDROGENASE, PUTATIVE-RELATED"/>
    <property type="match status" value="1"/>
</dbReference>
<feature type="binding site" evidence="2">
    <location>
        <position position="608"/>
    </location>
    <ligand>
        <name>FAD</name>
        <dbReference type="ChEBI" id="CHEBI:57692"/>
    </ligand>
</feature>
<comment type="similarity">
    <text evidence="1">Belongs to the GMC oxidoreductase family.</text>
</comment>
<sequence>MLFSVFTQVLCLVPFFITVVLGAAHTLETYEYVIVGSGAGGGPLAANLARKGHSVLLLEAGADQGDSLLQRIPFFSNTATEDPTMGWEFFVKHYEDQEQAIRNDKFTWRAPNGSYHVGPNPPKGSEPLGIYYPRTGTLGGCAQHNAMAFILPPDNDWEFIARITGDKSWRPENMRKYFKRLEDCQYLPRGTVGHGFDGWLESNRNNLSHIKAQPGLMSVLKSAVAEVEGKTNLTEEQLLALYGRDPNRNDPTALKREGLYPITVHVTDTHERNSARSYLASTVKDRRYPLTIRTNSLATRILFTKKTMGRKPRAIGVEYLEGEALYKADPRYNGTRPGTTRRAIASREVIIAAGVFNTPQILKLSGIGPRKELEQFDIPVIVDLPGVGTNLQDNYETAVVVEAARDFESIYANCTYLEPDDPCLAQWESGKGGPYGDAGAPAGIFKRSSVATTDDVDLHIFGGAGTVFHGHYPGFSREQWPLSSFFWSIVKMQPQNRAGTIKLRSADPQDVPDINFNFFKEGRDHDLQAISEAVESMYRIFDSTGAPYGPFKYLEPAKDVELKQAIVDQIYSHHATCSCPIGHADDRNACVDSRFRVQGVKNLRVVDGSVFPRVPGSFPVLPTFMISEKATDVILKGN</sequence>
<dbReference type="PANTHER" id="PTHR11552">
    <property type="entry name" value="GLUCOSE-METHANOL-CHOLINE GMC OXIDOREDUCTASE"/>
    <property type="match status" value="1"/>
</dbReference>
<keyword evidence="7" id="KW-1185">Reference proteome</keyword>
<dbReference type="Pfam" id="PF05199">
    <property type="entry name" value="GMC_oxred_C"/>
    <property type="match status" value="1"/>
</dbReference>
<gene>
    <name evidence="6" type="ORF">AJ80_00552</name>
</gene>
<feature type="signal peptide" evidence="3">
    <location>
        <begin position="1"/>
        <end position="22"/>
    </location>
</feature>
<evidence type="ECO:0000259" key="5">
    <source>
        <dbReference type="Pfam" id="PF05199"/>
    </source>
</evidence>
<dbReference type="SUPFAM" id="SSF51905">
    <property type="entry name" value="FAD/NAD(P)-binding domain"/>
    <property type="match status" value="1"/>
</dbReference>